<dbReference type="PANTHER" id="PTHR45641:SF19">
    <property type="entry name" value="NEPHROCYSTIN-3"/>
    <property type="match status" value="1"/>
</dbReference>
<accession>A0ABT2MXT2</accession>
<dbReference type="SUPFAM" id="SSF52540">
    <property type="entry name" value="P-loop containing nucleoside triphosphate hydrolases"/>
    <property type="match status" value="1"/>
</dbReference>
<dbReference type="EMBL" id="JAMXFF010000054">
    <property type="protein sequence ID" value="MCT7969564.1"/>
    <property type="molecule type" value="Genomic_DNA"/>
</dbReference>
<organism evidence="5 6">
    <name type="scientific">Laspinema palackyanum D2a</name>
    <dbReference type="NCBI Taxonomy" id="2953684"/>
    <lineage>
        <taxon>Bacteria</taxon>
        <taxon>Bacillati</taxon>
        <taxon>Cyanobacteriota</taxon>
        <taxon>Cyanophyceae</taxon>
        <taxon>Oscillatoriophycideae</taxon>
        <taxon>Oscillatoriales</taxon>
        <taxon>Laspinemataceae</taxon>
        <taxon>Laspinema</taxon>
        <taxon>Laspinema palackyanum</taxon>
    </lineage>
</organism>
<keyword evidence="1" id="KW-0677">Repeat</keyword>
<dbReference type="PANTHER" id="PTHR45641">
    <property type="entry name" value="TETRATRICOPEPTIDE REPEAT PROTEIN (AFU_ORTHOLOGUE AFUA_6G03870)"/>
    <property type="match status" value="1"/>
</dbReference>
<dbReference type="Pfam" id="PF12862">
    <property type="entry name" value="ANAPC5"/>
    <property type="match status" value="2"/>
</dbReference>
<evidence type="ECO:0000256" key="3">
    <source>
        <dbReference type="PROSITE-ProRule" id="PRU00339"/>
    </source>
</evidence>
<dbReference type="SMART" id="SM00028">
    <property type="entry name" value="TPR"/>
    <property type="match status" value="18"/>
</dbReference>
<protein>
    <submittedName>
        <fullName evidence="5">Tetratricopeptide repeat protein</fullName>
    </submittedName>
</protein>
<evidence type="ECO:0000256" key="1">
    <source>
        <dbReference type="ARBA" id="ARBA00022737"/>
    </source>
</evidence>
<feature type="repeat" description="TPR" evidence="3">
    <location>
        <begin position="1014"/>
        <end position="1047"/>
    </location>
</feature>
<dbReference type="RefSeq" id="WP_368009019.1">
    <property type="nucleotide sequence ID" value="NZ_JAMXFF010000054.1"/>
</dbReference>
<dbReference type="Pfam" id="PF13181">
    <property type="entry name" value="TPR_8"/>
    <property type="match status" value="1"/>
</dbReference>
<proteinExistence type="predicted"/>
<evidence type="ECO:0000256" key="2">
    <source>
        <dbReference type="ARBA" id="ARBA00022803"/>
    </source>
</evidence>
<feature type="repeat" description="TPR" evidence="3">
    <location>
        <begin position="934"/>
        <end position="967"/>
    </location>
</feature>
<dbReference type="Pfam" id="PF00931">
    <property type="entry name" value="NB-ARC"/>
    <property type="match status" value="1"/>
</dbReference>
<dbReference type="InterPro" id="IPR002182">
    <property type="entry name" value="NB-ARC"/>
</dbReference>
<sequence length="1403" mass="155719">MSRSIRVRQELIPRVKQAVTRSGFVRQKDVALELDLADSTIRNFLNGRPVDSTNFIEICRVLNLEWQDVADLGEPDGDDLSQVSGKEPQERKTPAQKIPFVLPQLDVSTFTGRREELDQLKQLLSDRQGEKVCTIVGLAGAGGIGKSALACHFATQHKNDFPDGVIGLRVDGKEPDAIAREFARRGGEQLDLEDERDAATLMQEVFAHRRMLLIFDNADNSDKIRKLRPGGNRCAVIVTTRDRLLPIALDIPEQGRIDLLPLSDPDARLLLERLLGQERVSAELEAAQEIIRLVGNLPLALQIVGAALQLRAGRSLADYGASLSEERSRLGRLKLRGEEHLNVQASLSLSLEMLEPEEIDFFACVSVCAENGFSRQAAIAASGCEDEFLAEDYLACLYRLSLLNYSEVGENRFVFHPLIRLFAGELAQKRQLRELAAARHAQFYIEWVKSREENNPAVAAAIAEEFDEIILAANWMQCQETTSKTDEKEKYSFFYCLPPFLELYGQWQKAVELASNFQLLAQVNEDWDWAAKFRIKQAKYLSLQGEFSTAEEVLAGIPDILSRIEVESTRQRSEVKWLTTLGGIQQKQGQLDEALTVLQRSVEIAETLKDQPSLAIGLNSLGGLLQQLGRSDEALDAFQRQVAITETLNDQRQLAIGLNSLGGLLQQLGRSDEALDAFQRQVAITETLNDQRSLAIGLNRLGGLLQQLGRSDEALNAFQRSVAISETLNDQRSITIGLNRLGGLLQQLGRSDEALNAFQRSVAISETLNDQPSLAIGLNRLGGLLQQLGRSDEALDVFQRQVAISETLNDQRSITIGLNCLGGLLQQLGRNDEALDAFQRQVVISEALNDQRSITIGLNCLGGLLQQLGRSDEALDAFQRQVAITETLNDQPFAIGLNRLGGLLQQLGRSDEALDVFQRSVAISETLNDQPSLAIGLNRLGGLLQQLGRSNEALDVFQRSVALSETLNDQRSLTIGLNCLGGLLQQLGRSDEALDAFQRQVALSETLNDQPSLAIGLNRLGGLFQQLGRSDEALDVFQRSIAIEEQKGNARGLAMRLSSFSRFLREQNRIEEAIATLHRLAAIEDELGNPQGVVMTLTSIVGLLREEGRFEEAIVISNQILTQEKELGNEQQQAQTLTLLGGVLQQQGCLEEAIDVFERAIQLNEKLGQKQYQIAGLGDLAGLLHQQGCLLLQNSENWDKAEALLRRSQEIFEDLESDRPLAMVLNSLGGLLRKRCKWDEAEHIIRCSYDLAFKVEDLRGQAIVLNSLAQVLQLQESEEKFSQAIAAFKQSIKLGKEINDLEHLAKVHTAMGKALIHQRNFEEAAAQLVEGFKIDEGLKNKRGLELVTPNLTYALTMLGKGDEARTYCQKALEIAPKSQRLLELYDRIASPKPRVEKKMPKRR</sequence>
<name>A0ABT2MXT2_9CYAN</name>
<comment type="caution">
    <text evidence="5">The sequence shown here is derived from an EMBL/GenBank/DDBJ whole genome shotgun (WGS) entry which is preliminary data.</text>
</comment>
<evidence type="ECO:0000313" key="5">
    <source>
        <dbReference type="EMBL" id="MCT7969564.1"/>
    </source>
</evidence>
<dbReference type="Gene3D" id="1.25.40.10">
    <property type="entry name" value="Tetratricopeptide repeat domain"/>
    <property type="match status" value="5"/>
</dbReference>
<dbReference type="PROSITE" id="PS50005">
    <property type="entry name" value="TPR"/>
    <property type="match status" value="5"/>
</dbReference>
<dbReference type="InterPro" id="IPR026000">
    <property type="entry name" value="Apc5_dom"/>
</dbReference>
<keyword evidence="6" id="KW-1185">Reference proteome</keyword>
<dbReference type="InterPro" id="IPR019734">
    <property type="entry name" value="TPR_rpt"/>
</dbReference>
<dbReference type="SMART" id="SM00382">
    <property type="entry name" value="AAA"/>
    <property type="match status" value="1"/>
</dbReference>
<evidence type="ECO:0000313" key="6">
    <source>
        <dbReference type="Proteomes" id="UP001525890"/>
    </source>
</evidence>
<feature type="domain" description="AAA+ ATPase" evidence="4">
    <location>
        <begin position="132"/>
        <end position="263"/>
    </location>
</feature>
<dbReference type="SUPFAM" id="SSF48452">
    <property type="entry name" value="TPR-like"/>
    <property type="match status" value="5"/>
</dbReference>
<dbReference type="InterPro" id="IPR011990">
    <property type="entry name" value="TPR-like_helical_dom_sf"/>
</dbReference>
<dbReference type="InterPro" id="IPR003593">
    <property type="entry name" value="AAA+_ATPase"/>
</dbReference>
<dbReference type="PRINTS" id="PR00364">
    <property type="entry name" value="DISEASERSIST"/>
</dbReference>
<feature type="repeat" description="TPR" evidence="3">
    <location>
        <begin position="1134"/>
        <end position="1167"/>
    </location>
</feature>
<dbReference type="Gene3D" id="3.40.50.300">
    <property type="entry name" value="P-loop containing nucleotide triphosphate hydrolases"/>
    <property type="match status" value="1"/>
</dbReference>
<dbReference type="Proteomes" id="UP001525890">
    <property type="component" value="Unassembled WGS sequence"/>
</dbReference>
<dbReference type="Pfam" id="PF13424">
    <property type="entry name" value="TPR_12"/>
    <property type="match status" value="5"/>
</dbReference>
<dbReference type="InterPro" id="IPR027417">
    <property type="entry name" value="P-loop_NTPase"/>
</dbReference>
<feature type="repeat" description="TPR" evidence="3">
    <location>
        <begin position="695"/>
        <end position="728"/>
    </location>
</feature>
<reference evidence="5 6" key="1">
    <citation type="journal article" date="2022" name="Front. Microbiol.">
        <title>High genomic differentiation and limited gene flow indicate recent cryptic speciation within the genus Laspinema (cyanobacteria).</title>
        <authorList>
            <person name="Stanojkovic A."/>
            <person name="Skoupy S."/>
            <person name="Skaloud P."/>
            <person name="Dvorak P."/>
        </authorList>
    </citation>
    <scope>NUCLEOTIDE SEQUENCE [LARGE SCALE GENOMIC DNA]</scope>
    <source>
        <strain evidence="5 6">D2a</strain>
    </source>
</reference>
<evidence type="ECO:0000259" key="4">
    <source>
        <dbReference type="SMART" id="SM00382"/>
    </source>
</evidence>
<gene>
    <name evidence="5" type="ORF">NG799_24945</name>
</gene>
<keyword evidence="2 3" id="KW-0802">TPR repeat</keyword>
<feature type="repeat" description="TPR" evidence="3">
    <location>
        <begin position="894"/>
        <end position="927"/>
    </location>
</feature>